<accession>A0AAW5BTL5</accession>
<evidence type="ECO:0000256" key="1">
    <source>
        <dbReference type="ARBA" id="ARBA00009437"/>
    </source>
</evidence>
<comment type="caution">
    <text evidence="6">The sequence shown here is derived from an EMBL/GenBank/DDBJ whole genome shotgun (WGS) entry which is preliminary data.</text>
</comment>
<reference evidence="7" key="2">
    <citation type="submission" date="2020-02" db="EMBL/GenBank/DDBJ databases">
        <authorList>
            <person name="Littmann E."/>
            <person name="Sorbara M."/>
        </authorList>
    </citation>
    <scope>NUCLEOTIDE SEQUENCE</scope>
    <source>
        <strain evidence="7">MSK.1.17</strain>
    </source>
</reference>
<dbReference type="InterPro" id="IPR036390">
    <property type="entry name" value="WH_DNA-bd_sf"/>
</dbReference>
<evidence type="ECO:0000313" key="6">
    <source>
        <dbReference type="EMBL" id="MCG4745345.1"/>
    </source>
</evidence>
<dbReference type="AlphaFoldDB" id="A0AAW5BTL5"/>
<dbReference type="SUPFAM" id="SSF46785">
    <property type="entry name" value="Winged helix' DNA-binding domain"/>
    <property type="match status" value="1"/>
</dbReference>
<dbReference type="PRINTS" id="PR00039">
    <property type="entry name" value="HTHLYSR"/>
</dbReference>
<dbReference type="GO" id="GO:0003700">
    <property type="term" value="F:DNA-binding transcription factor activity"/>
    <property type="evidence" value="ECO:0007669"/>
    <property type="project" value="InterPro"/>
</dbReference>
<dbReference type="InterPro" id="IPR005119">
    <property type="entry name" value="LysR_subst-bd"/>
</dbReference>
<comment type="similarity">
    <text evidence="1">Belongs to the LysR transcriptional regulatory family.</text>
</comment>
<dbReference type="InterPro" id="IPR000847">
    <property type="entry name" value="LysR_HTH_N"/>
</dbReference>
<dbReference type="EMBL" id="JAAITT010000015">
    <property type="protein sequence ID" value="NSJ49472.1"/>
    <property type="molecule type" value="Genomic_DNA"/>
</dbReference>
<keyword evidence="3" id="KW-0238">DNA-binding</keyword>
<dbReference type="InterPro" id="IPR036388">
    <property type="entry name" value="WH-like_DNA-bd_sf"/>
</dbReference>
<name>A0AAW5BTL5_9FIRM</name>
<evidence type="ECO:0000313" key="9">
    <source>
        <dbReference type="Proteomes" id="UP001299608"/>
    </source>
</evidence>
<dbReference type="GO" id="GO:0003677">
    <property type="term" value="F:DNA binding"/>
    <property type="evidence" value="ECO:0007669"/>
    <property type="project" value="UniProtKB-KW"/>
</dbReference>
<keyword evidence="4" id="KW-0804">Transcription</keyword>
<sequence length="306" mass="35142">MDFTQLENAIKISESESINQASMNLYLTQSALNQQLLRLEKELGVKLFQRSKAGISATEAGVVFLEYARKFLDLKRELASVMSDYSEYKTGKIKIGLPTVRGYELFTNVFPAFHEKYPLIKLEPLELSVRRQKYLLSRGDIDLAFMTLTESDESEDVFIPIKNEEIFLVMPDTDSLAKSRKSDEMELNMLKDKKFVLIYKDSTLRKFTDRLFAEAGFIPDILLETSNHQTIANLVSNGYACSVVPKMYISDPARVRFYHLPGHPCWMLCAAYKKGSYLSQPKKDLLQMVKDYWKDVHYLPPALNPS</sequence>
<organism evidence="6 9">
    <name type="scientific">Enterocloster aldenensis</name>
    <dbReference type="NCBI Taxonomy" id="358742"/>
    <lineage>
        <taxon>Bacteria</taxon>
        <taxon>Bacillati</taxon>
        <taxon>Bacillota</taxon>
        <taxon>Clostridia</taxon>
        <taxon>Lachnospirales</taxon>
        <taxon>Lachnospiraceae</taxon>
        <taxon>Enterocloster</taxon>
    </lineage>
</organism>
<dbReference type="Pfam" id="PF00126">
    <property type="entry name" value="HTH_1"/>
    <property type="match status" value="1"/>
</dbReference>
<dbReference type="CDD" id="cd05466">
    <property type="entry name" value="PBP2_LTTR_substrate"/>
    <property type="match status" value="1"/>
</dbReference>
<reference evidence="6" key="3">
    <citation type="submission" date="2022-01" db="EMBL/GenBank/DDBJ databases">
        <title>Collection of gut derived symbiotic bacterial strains cultured from healthy donors.</title>
        <authorList>
            <person name="Lin H."/>
            <person name="Kohout C."/>
            <person name="Waligurski E."/>
            <person name="Pamer E.G."/>
        </authorList>
    </citation>
    <scope>NUCLEOTIDE SEQUENCE</scope>
    <source>
        <strain evidence="6">DFI.6.55</strain>
    </source>
</reference>
<dbReference type="Proteomes" id="UP000669239">
    <property type="component" value="Unassembled WGS sequence"/>
</dbReference>
<dbReference type="PROSITE" id="PS50931">
    <property type="entry name" value="HTH_LYSR"/>
    <property type="match status" value="1"/>
</dbReference>
<dbReference type="Gene3D" id="3.40.190.290">
    <property type="match status" value="1"/>
</dbReference>
<dbReference type="Proteomes" id="UP001299608">
    <property type="component" value="Unassembled WGS sequence"/>
</dbReference>
<dbReference type="RefSeq" id="WP_165642214.1">
    <property type="nucleotide sequence ID" value="NZ_JAAITT010000015.1"/>
</dbReference>
<evidence type="ECO:0000313" key="7">
    <source>
        <dbReference type="EMBL" id="NSJ49472.1"/>
    </source>
</evidence>
<dbReference type="PANTHER" id="PTHR30419">
    <property type="entry name" value="HTH-TYPE TRANSCRIPTIONAL REGULATOR YBHD"/>
    <property type="match status" value="1"/>
</dbReference>
<dbReference type="PANTHER" id="PTHR30419:SF8">
    <property type="entry name" value="NITROGEN ASSIMILATION TRANSCRIPTIONAL ACTIVATOR-RELATED"/>
    <property type="match status" value="1"/>
</dbReference>
<feature type="domain" description="HTH lysR-type" evidence="5">
    <location>
        <begin position="1"/>
        <end position="58"/>
    </location>
</feature>
<dbReference type="InterPro" id="IPR050950">
    <property type="entry name" value="HTH-type_LysR_regulators"/>
</dbReference>
<proteinExistence type="inferred from homology"/>
<evidence type="ECO:0000256" key="3">
    <source>
        <dbReference type="ARBA" id="ARBA00023125"/>
    </source>
</evidence>
<protein>
    <submittedName>
        <fullName evidence="6">LysR family transcriptional regulator</fullName>
    </submittedName>
</protein>
<dbReference type="Pfam" id="PF03466">
    <property type="entry name" value="LysR_substrate"/>
    <property type="match status" value="1"/>
</dbReference>
<keyword evidence="8" id="KW-1185">Reference proteome</keyword>
<gene>
    <name evidence="7" type="ORF">G5B36_12265</name>
    <name evidence="6" type="ORF">L0N08_07985</name>
</gene>
<keyword evidence="2" id="KW-0805">Transcription regulation</keyword>
<evidence type="ECO:0000256" key="4">
    <source>
        <dbReference type="ARBA" id="ARBA00023163"/>
    </source>
</evidence>
<evidence type="ECO:0000256" key="2">
    <source>
        <dbReference type="ARBA" id="ARBA00023015"/>
    </source>
</evidence>
<dbReference type="Gene3D" id="1.10.10.10">
    <property type="entry name" value="Winged helix-like DNA-binding domain superfamily/Winged helix DNA-binding domain"/>
    <property type="match status" value="1"/>
</dbReference>
<dbReference type="GO" id="GO:0005829">
    <property type="term" value="C:cytosol"/>
    <property type="evidence" value="ECO:0007669"/>
    <property type="project" value="TreeGrafter"/>
</dbReference>
<evidence type="ECO:0000259" key="5">
    <source>
        <dbReference type="PROSITE" id="PS50931"/>
    </source>
</evidence>
<evidence type="ECO:0000313" key="8">
    <source>
        <dbReference type="Proteomes" id="UP000669239"/>
    </source>
</evidence>
<dbReference type="EMBL" id="JAKNGE010000008">
    <property type="protein sequence ID" value="MCG4745345.1"/>
    <property type="molecule type" value="Genomic_DNA"/>
</dbReference>
<dbReference type="SUPFAM" id="SSF53850">
    <property type="entry name" value="Periplasmic binding protein-like II"/>
    <property type="match status" value="1"/>
</dbReference>
<reference evidence="7 8" key="1">
    <citation type="journal article" date="2020" name="Cell Host Microbe">
        <title>Functional and Genomic Variation between Human-Derived Isolates of Lachnospiraceae Reveals Inter- and Intra-Species Diversity.</title>
        <authorList>
            <person name="Sorbara M.T."/>
            <person name="Littmann E.R."/>
            <person name="Fontana E."/>
            <person name="Moody T.U."/>
            <person name="Kohout C.E."/>
            <person name="Gjonbalaj M."/>
            <person name="Eaton V."/>
            <person name="Seok R."/>
            <person name="Leiner I.M."/>
            <person name="Pamer E.G."/>
        </authorList>
    </citation>
    <scope>NUCLEOTIDE SEQUENCE [LARGE SCALE GENOMIC DNA]</scope>
    <source>
        <strain evidence="7 8">MSK.1.17</strain>
    </source>
</reference>